<dbReference type="PANTHER" id="PTHR34109:SF1">
    <property type="entry name" value="VOC DOMAIN-CONTAINING PROTEIN"/>
    <property type="match status" value="1"/>
</dbReference>
<sequence length="132" mass="14276">MSELNGPGVWPGLKYDDAEAARVFLTEVFGFTETMTVRGDDGVSIAHGELRWPEGGGVMYGSMLDTKGLPKPQAGSQWLYVVTEDPDAVHKRAEAAGAKVLTEPYETDYGSRNVTIADPEGNSWTFGTYRGA</sequence>
<dbReference type="AlphaFoldDB" id="A0A344L860"/>
<accession>A0A344L860</accession>
<organism evidence="2 3">
    <name type="scientific">Amycolatopsis albispora</name>
    <dbReference type="NCBI Taxonomy" id="1804986"/>
    <lineage>
        <taxon>Bacteria</taxon>
        <taxon>Bacillati</taxon>
        <taxon>Actinomycetota</taxon>
        <taxon>Actinomycetes</taxon>
        <taxon>Pseudonocardiales</taxon>
        <taxon>Pseudonocardiaceae</taxon>
        <taxon>Amycolatopsis</taxon>
    </lineage>
</organism>
<dbReference type="PANTHER" id="PTHR34109">
    <property type="entry name" value="BNAUNNG04460D PROTEIN-RELATED"/>
    <property type="match status" value="1"/>
</dbReference>
<dbReference type="InterPro" id="IPR004360">
    <property type="entry name" value="Glyas_Fos-R_dOase_dom"/>
</dbReference>
<feature type="domain" description="VOC" evidence="1">
    <location>
        <begin position="6"/>
        <end position="129"/>
    </location>
</feature>
<gene>
    <name evidence="2" type="ORF">A4R43_18315</name>
</gene>
<dbReference type="Gene3D" id="3.30.720.110">
    <property type="match status" value="1"/>
</dbReference>
<dbReference type="Gene3D" id="3.30.720.120">
    <property type="match status" value="1"/>
</dbReference>
<dbReference type="KEGG" id="aab:A4R43_18315"/>
<dbReference type="OrthoDB" id="9806868at2"/>
<proteinExistence type="predicted"/>
<name>A0A344L860_9PSEU</name>
<dbReference type="PROSITE" id="PS51819">
    <property type="entry name" value="VOC"/>
    <property type="match status" value="1"/>
</dbReference>
<dbReference type="EMBL" id="CP015163">
    <property type="protein sequence ID" value="AXB44234.1"/>
    <property type="molecule type" value="Genomic_DNA"/>
</dbReference>
<dbReference type="RefSeq" id="WP_113693470.1">
    <property type="nucleotide sequence ID" value="NZ_CP015163.1"/>
</dbReference>
<dbReference type="Proteomes" id="UP000250434">
    <property type="component" value="Chromosome"/>
</dbReference>
<evidence type="ECO:0000313" key="2">
    <source>
        <dbReference type="EMBL" id="AXB44234.1"/>
    </source>
</evidence>
<dbReference type="Pfam" id="PF00903">
    <property type="entry name" value="Glyoxalase"/>
    <property type="match status" value="1"/>
</dbReference>
<evidence type="ECO:0000313" key="3">
    <source>
        <dbReference type="Proteomes" id="UP000250434"/>
    </source>
</evidence>
<dbReference type="InterPro" id="IPR037523">
    <property type="entry name" value="VOC_core"/>
</dbReference>
<dbReference type="InterPro" id="IPR029068">
    <property type="entry name" value="Glyas_Bleomycin-R_OHBP_Dase"/>
</dbReference>
<reference evidence="2 3" key="1">
    <citation type="submission" date="2016-04" db="EMBL/GenBank/DDBJ databases">
        <title>Complete genome sequence and analysis of deep-sea sediment isolate, Amycolatopsis sp. WP1.</title>
        <authorList>
            <person name="Wang H."/>
            <person name="Chen S."/>
            <person name="Wu Q."/>
        </authorList>
    </citation>
    <scope>NUCLEOTIDE SEQUENCE [LARGE SCALE GENOMIC DNA]</scope>
    <source>
        <strain evidence="2 3">WP1</strain>
    </source>
</reference>
<protein>
    <submittedName>
        <fullName evidence="2">Glyoxalase</fullName>
    </submittedName>
</protein>
<dbReference type="SUPFAM" id="SSF54593">
    <property type="entry name" value="Glyoxalase/Bleomycin resistance protein/Dihydroxybiphenyl dioxygenase"/>
    <property type="match status" value="1"/>
</dbReference>
<keyword evidence="3" id="KW-1185">Reference proteome</keyword>
<evidence type="ECO:0000259" key="1">
    <source>
        <dbReference type="PROSITE" id="PS51819"/>
    </source>
</evidence>